<organism evidence="3">
    <name type="scientific">Selaginella moellendorffii</name>
    <name type="common">Spikemoss</name>
    <dbReference type="NCBI Taxonomy" id="88036"/>
    <lineage>
        <taxon>Eukaryota</taxon>
        <taxon>Viridiplantae</taxon>
        <taxon>Streptophyta</taxon>
        <taxon>Embryophyta</taxon>
        <taxon>Tracheophyta</taxon>
        <taxon>Lycopodiopsida</taxon>
        <taxon>Selaginellales</taxon>
        <taxon>Selaginellaceae</taxon>
        <taxon>Selaginella</taxon>
    </lineage>
</organism>
<dbReference type="EMBL" id="GL377896">
    <property type="protein sequence ID" value="EFJ04392.1"/>
    <property type="molecule type" value="Genomic_DNA"/>
</dbReference>
<dbReference type="Proteomes" id="UP000001514">
    <property type="component" value="Unassembled WGS sequence"/>
</dbReference>
<proteinExistence type="predicted"/>
<keyword evidence="3" id="KW-1185">Reference proteome</keyword>
<gene>
    <name evidence="2" type="ORF">SELMODRAFT_432458</name>
</gene>
<dbReference type="SUPFAM" id="SSF160631">
    <property type="entry name" value="SMI1/KNR4-like"/>
    <property type="match status" value="1"/>
</dbReference>
<dbReference type="InterPro" id="IPR037883">
    <property type="entry name" value="Knr4/Smi1-like_sf"/>
</dbReference>
<dbReference type="Gramene" id="EFJ04392">
    <property type="protein sequence ID" value="EFJ04392"/>
    <property type="gene ID" value="SELMODRAFT_432458"/>
</dbReference>
<dbReference type="AlphaFoldDB" id="D8TG25"/>
<dbReference type="HOGENOM" id="CLU_954439_0_0_1"/>
<dbReference type="PANTHER" id="PTHR47463:SF2">
    <property type="entry name" value="F-BOX PROTEIN SKIP16"/>
    <property type="match status" value="1"/>
</dbReference>
<name>D8TG25_SELML</name>
<accession>D8TG25</accession>
<evidence type="ECO:0000313" key="2">
    <source>
        <dbReference type="EMBL" id="EFJ04392.1"/>
    </source>
</evidence>
<dbReference type="GO" id="GO:0019005">
    <property type="term" value="C:SCF ubiquitin ligase complex"/>
    <property type="evidence" value="ECO:0000318"/>
    <property type="project" value="GO_Central"/>
</dbReference>
<dbReference type="InParanoid" id="D8TG25"/>
<dbReference type="InterPro" id="IPR018958">
    <property type="entry name" value="Knr4/Smi1-like_dom"/>
</dbReference>
<dbReference type="PANTHER" id="PTHR47463">
    <property type="entry name" value="F-BOX PROTEIN SKIP16"/>
    <property type="match status" value="1"/>
</dbReference>
<reference evidence="2 3" key="1">
    <citation type="journal article" date="2011" name="Science">
        <title>The Selaginella genome identifies genetic changes associated with the evolution of vascular plants.</title>
        <authorList>
            <person name="Banks J.A."/>
            <person name="Nishiyama T."/>
            <person name="Hasebe M."/>
            <person name="Bowman J.L."/>
            <person name="Gribskov M."/>
            <person name="dePamphilis C."/>
            <person name="Albert V.A."/>
            <person name="Aono N."/>
            <person name="Aoyama T."/>
            <person name="Ambrose B.A."/>
            <person name="Ashton N.W."/>
            <person name="Axtell M.J."/>
            <person name="Barker E."/>
            <person name="Barker M.S."/>
            <person name="Bennetzen J.L."/>
            <person name="Bonawitz N.D."/>
            <person name="Chapple C."/>
            <person name="Cheng C."/>
            <person name="Correa L.G."/>
            <person name="Dacre M."/>
            <person name="DeBarry J."/>
            <person name="Dreyer I."/>
            <person name="Elias M."/>
            <person name="Engstrom E.M."/>
            <person name="Estelle M."/>
            <person name="Feng L."/>
            <person name="Finet C."/>
            <person name="Floyd S.K."/>
            <person name="Frommer W.B."/>
            <person name="Fujita T."/>
            <person name="Gramzow L."/>
            <person name="Gutensohn M."/>
            <person name="Harholt J."/>
            <person name="Hattori M."/>
            <person name="Heyl A."/>
            <person name="Hirai T."/>
            <person name="Hiwatashi Y."/>
            <person name="Ishikawa M."/>
            <person name="Iwata M."/>
            <person name="Karol K.G."/>
            <person name="Koehler B."/>
            <person name="Kolukisaoglu U."/>
            <person name="Kubo M."/>
            <person name="Kurata T."/>
            <person name="Lalonde S."/>
            <person name="Li K."/>
            <person name="Li Y."/>
            <person name="Litt A."/>
            <person name="Lyons E."/>
            <person name="Manning G."/>
            <person name="Maruyama T."/>
            <person name="Michael T.P."/>
            <person name="Mikami K."/>
            <person name="Miyazaki S."/>
            <person name="Morinaga S."/>
            <person name="Murata T."/>
            <person name="Mueller-Roeber B."/>
            <person name="Nelson D.R."/>
            <person name="Obara M."/>
            <person name="Oguri Y."/>
            <person name="Olmstead R.G."/>
            <person name="Onodera N."/>
            <person name="Petersen B.L."/>
            <person name="Pils B."/>
            <person name="Prigge M."/>
            <person name="Rensing S.A."/>
            <person name="Riano-Pachon D.M."/>
            <person name="Roberts A.W."/>
            <person name="Sato Y."/>
            <person name="Scheller H.V."/>
            <person name="Schulz B."/>
            <person name="Schulz C."/>
            <person name="Shakirov E.V."/>
            <person name="Shibagaki N."/>
            <person name="Shinohara N."/>
            <person name="Shippen D.E."/>
            <person name="Soerensen I."/>
            <person name="Sotooka R."/>
            <person name="Sugimoto N."/>
            <person name="Sugita M."/>
            <person name="Sumikawa N."/>
            <person name="Tanurdzic M."/>
            <person name="Theissen G."/>
            <person name="Ulvskov P."/>
            <person name="Wakazuki S."/>
            <person name="Weng J.K."/>
            <person name="Willats W.W."/>
            <person name="Wipf D."/>
            <person name="Wolf P.G."/>
            <person name="Yang L."/>
            <person name="Zimmer A.D."/>
            <person name="Zhu Q."/>
            <person name="Mitros T."/>
            <person name="Hellsten U."/>
            <person name="Loque D."/>
            <person name="Otillar R."/>
            <person name="Salamov A."/>
            <person name="Schmutz J."/>
            <person name="Shapiro H."/>
            <person name="Lindquist E."/>
            <person name="Lucas S."/>
            <person name="Rokhsar D."/>
            <person name="Grigoriev I.V."/>
        </authorList>
    </citation>
    <scope>NUCLEOTIDE SEQUENCE [LARGE SCALE GENOMIC DNA]</scope>
</reference>
<dbReference type="Pfam" id="PF09346">
    <property type="entry name" value="SMI1_KNR4"/>
    <property type="match status" value="1"/>
</dbReference>
<feature type="domain" description="Knr4/Smi1-like" evidence="1">
    <location>
        <begin position="82"/>
        <end position="135"/>
    </location>
</feature>
<sequence>METNWKKHCQWDFALCSPITFEGQRVGTYKEAYKSWYMTFKRYNFDIVVQTRNIVTQLKSYIHLKAHEFFPTILGRMPNQILDEAESELHVPLPQSLRCFLLSMNGQCSRSIFEGFVNQEYGGDIFISSKNFWNNGEVMSCTPPIVRGHMSLIWWLKNLLMNLHEASFCFVKDPIKAILQGHLRHFKNYHFDGVKLFVSATENEDQDILIHQYNLWCGLQEQYIWDGMTYIVMTKKFTLDVPNCYLWLEKRYEDRQLVNALEPIQHVPTINTSKFSSAARSHTSSNMTTCLF</sequence>
<dbReference type="KEGG" id="smo:SELMODRAFT_432458"/>
<evidence type="ECO:0000313" key="3">
    <source>
        <dbReference type="Proteomes" id="UP000001514"/>
    </source>
</evidence>
<protein>
    <recommendedName>
        <fullName evidence="1">Knr4/Smi1-like domain-containing protein</fullName>
    </recommendedName>
</protein>
<evidence type="ECO:0000259" key="1">
    <source>
        <dbReference type="Pfam" id="PF09346"/>
    </source>
</evidence>